<evidence type="ECO:0000256" key="3">
    <source>
        <dbReference type="SAM" id="SignalP"/>
    </source>
</evidence>
<feature type="domain" description="Autotransporter" evidence="4">
    <location>
        <begin position="464"/>
        <end position="741"/>
    </location>
</feature>
<dbReference type="InterPro" id="IPR001087">
    <property type="entry name" value="GDSL"/>
</dbReference>
<proteinExistence type="inferred from homology"/>
<dbReference type="SUPFAM" id="SSF52266">
    <property type="entry name" value="SGNH hydrolase"/>
    <property type="match status" value="1"/>
</dbReference>
<dbReference type="Gene3D" id="2.40.128.130">
    <property type="entry name" value="Autotransporter beta-domain"/>
    <property type="match status" value="1"/>
</dbReference>
<dbReference type="PANTHER" id="PTHR22835">
    <property type="entry name" value="ZINC FINGER FYVE DOMAIN CONTAINING PROTEIN"/>
    <property type="match status" value="1"/>
</dbReference>
<dbReference type="InterPro" id="IPR008265">
    <property type="entry name" value="Lipase_GDSL_AS"/>
</dbReference>
<dbReference type="RefSeq" id="WP_038260109.1">
    <property type="nucleotide sequence ID" value="NZ_CAWLVK010000022.1"/>
</dbReference>
<evidence type="ECO:0000259" key="4">
    <source>
        <dbReference type="PROSITE" id="PS51208"/>
    </source>
</evidence>
<name>W1IPR6_9GAMM</name>
<sequence>MKKAFLFIPALLAISISPFSHAHIDKNVYVYGDSISDTGNTKAAKIKAAKSESSEETENAKKLKKRFTTDGDDEKNYAEWWLGRWLIPSEEGGTNYARGGAVAIGAFNPEEPSNTTDRQVNDYLKNNKADPNGIYIHWVGGNDIKVALIANQEKLFNLTDKSSWKPDVMIKESANAAATQINALVKSGAGLIIAPTVPNVGTTPKLLETVLESGIKMKVNKMVDAEIDKMGWLTRLFVEKKVRKIIQDEMPKQIESVLDEIHLNINQATLSSEDARQLALQKLFVKLSQLAEKKVKDMAEQYKEHLSMAGIDLENIKLDPEQIKNELSGGYDKASTAATILTDAYNKRVDDKISESNGNILRADVNGLLREVMSNPLIYGFGNNLGYACGVGIDANKCTSKPKATKGQGPKDFDDSKEFIFSDGFHPSPLAHKIMGQYIESIYIAPSQVMTLNLVNRTTVKGSRSSLDGHLQQLRNGGNEQGKFGVFGAYTDNRHNSFTLGGDYQLTENFLLGALYTNDKSEYSPAPNFTYNGDAHVATGYALWNVFNNAWLSGDLHYAHINYDSLTRNIQLGKATRRETGSTKGKQWGVRLTAGWDIPVTDIVSTSPIIQFAWDKGDVKGYRESGNNSTSMHFSDQNYTSKVGTLGWRVDSKLGRFNPYASVEFNHQFGDTRYKLRSAIHSTKTSFVMESGKQSKDWRQYTIGTNANLFDDVRGFASVTLNEGRSQDPNYNFSLGINISF</sequence>
<comment type="similarity">
    <text evidence="1">Belongs to the 'GDSL' lipolytic enzyme family.</text>
</comment>
<dbReference type="EC" id="3.1.1.3" evidence="5"/>
<feature type="region of interest" description="Disordered" evidence="2">
    <location>
        <begin position="47"/>
        <end position="66"/>
    </location>
</feature>
<protein>
    <submittedName>
        <fullName evidence="5">Lipase 1</fullName>
        <ecNumber evidence="5">3.1.1.3</ecNumber>
    </submittedName>
</protein>
<reference evidence="5 6" key="1">
    <citation type="submission" date="2013-11" db="EMBL/GenBank/DDBJ databases">
        <title>Draft genome sequence and annotation of the entomopathogenic bacterium, Xenorhabdus cabanillasi strain JM26.</title>
        <authorList>
            <person name="Gualtieri M."/>
            <person name="Ogier J.C."/>
            <person name="Pages S."/>
            <person name="Givaudan A."/>
            <person name="Gaudriault S."/>
        </authorList>
    </citation>
    <scope>NUCLEOTIDE SEQUENCE [LARGE SCALE GENOMIC DNA]</scope>
    <source>
        <strain evidence="5 6">JM26</strain>
    </source>
</reference>
<dbReference type="GO" id="GO:0004806">
    <property type="term" value="F:triacylglycerol lipase activity"/>
    <property type="evidence" value="ECO:0007669"/>
    <property type="project" value="UniProtKB-EC"/>
</dbReference>
<dbReference type="OrthoDB" id="5292073at2"/>
<feature type="chain" id="PRO_5019401989" evidence="3">
    <location>
        <begin position="23"/>
        <end position="741"/>
    </location>
</feature>
<dbReference type="PANTHER" id="PTHR22835:SF659">
    <property type="entry name" value="GDSL LIPASE_ACYLHYDROLASE, PUTATIVE (AFU_ORTHOLOGUE AFUA_2G00510)-RELATED"/>
    <property type="match status" value="1"/>
</dbReference>
<feature type="compositionally biased region" description="Basic and acidic residues" evidence="2">
    <location>
        <begin position="49"/>
        <end position="61"/>
    </location>
</feature>
<comment type="caution">
    <text evidence="5">The sequence shown here is derived from an EMBL/GenBank/DDBJ whole genome shotgun (WGS) entry which is preliminary data.</text>
</comment>
<dbReference type="InterPro" id="IPR036514">
    <property type="entry name" value="SGNH_hydro_sf"/>
</dbReference>
<dbReference type="SMART" id="SM00869">
    <property type="entry name" value="Autotransporter"/>
    <property type="match status" value="1"/>
</dbReference>
<dbReference type="PROSITE" id="PS01098">
    <property type="entry name" value="LIPASE_GDSL_SER"/>
    <property type="match status" value="1"/>
</dbReference>
<feature type="signal peptide" evidence="3">
    <location>
        <begin position="1"/>
        <end position="22"/>
    </location>
</feature>
<dbReference type="InterPro" id="IPR036709">
    <property type="entry name" value="Autotransporte_beta_dom_sf"/>
</dbReference>
<evidence type="ECO:0000313" key="5">
    <source>
        <dbReference type="EMBL" id="CDL79621.1"/>
    </source>
</evidence>
<gene>
    <name evidence="5" type="primary">lip</name>
    <name evidence="5" type="ORF">XCR1_1180052</name>
</gene>
<evidence type="ECO:0000256" key="2">
    <source>
        <dbReference type="SAM" id="MobiDB-lite"/>
    </source>
</evidence>
<organism evidence="5 6">
    <name type="scientific">Xenorhabdus cabanillasii JM26</name>
    <dbReference type="NCBI Taxonomy" id="1427517"/>
    <lineage>
        <taxon>Bacteria</taxon>
        <taxon>Pseudomonadati</taxon>
        <taxon>Pseudomonadota</taxon>
        <taxon>Gammaproteobacteria</taxon>
        <taxon>Enterobacterales</taxon>
        <taxon>Morganellaceae</taxon>
        <taxon>Xenorhabdus</taxon>
    </lineage>
</organism>
<dbReference type="GO" id="GO:0006629">
    <property type="term" value="P:lipid metabolic process"/>
    <property type="evidence" value="ECO:0007669"/>
    <property type="project" value="InterPro"/>
</dbReference>
<dbReference type="EMBL" id="CBXE010000022">
    <property type="protein sequence ID" value="CDL79621.1"/>
    <property type="molecule type" value="Genomic_DNA"/>
</dbReference>
<dbReference type="Pfam" id="PF03797">
    <property type="entry name" value="Autotransporter"/>
    <property type="match status" value="1"/>
</dbReference>
<keyword evidence="5" id="KW-0378">Hydrolase</keyword>
<dbReference type="Pfam" id="PF00657">
    <property type="entry name" value="Lipase_GDSL"/>
    <property type="match status" value="1"/>
</dbReference>
<keyword evidence="3" id="KW-0732">Signal</keyword>
<dbReference type="PROSITE" id="PS51208">
    <property type="entry name" value="AUTOTRANSPORTER"/>
    <property type="match status" value="1"/>
</dbReference>
<dbReference type="InterPro" id="IPR005546">
    <property type="entry name" value="Autotransporte_beta"/>
</dbReference>
<dbReference type="Proteomes" id="UP000019197">
    <property type="component" value="Unassembled WGS sequence"/>
</dbReference>
<dbReference type="Gene3D" id="3.40.50.1110">
    <property type="entry name" value="SGNH hydrolase"/>
    <property type="match status" value="2"/>
</dbReference>
<evidence type="ECO:0000256" key="1">
    <source>
        <dbReference type="ARBA" id="ARBA00008668"/>
    </source>
</evidence>
<evidence type="ECO:0000313" key="6">
    <source>
        <dbReference type="Proteomes" id="UP000019197"/>
    </source>
</evidence>
<accession>W1IPR6</accession>
<dbReference type="SUPFAM" id="SSF103515">
    <property type="entry name" value="Autotransporter"/>
    <property type="match status" value="1"/>
</dbReference>
<dbReference type="AlphaFoldDB" id="W1IPR6"/>